<comment type="caution">
    <text evidence="2">The sequence shown here is derived from an EMBL/GenBank/DDBJ whole genome shotgun (WGS) entry which is preliminary data.</text>
</comment>
<sequence length="116" mass="13339">MKTKEADTISLENKNLAEKFKNIKEVKTAWKDHVSSRSGNGKVNIVYEKVIEEDPMLIESKRIARQKRDKEHDELNALREKLDGEEAEAKNSEIILENKKALFPAWTFELQGIDGV</sequence>
<protein>
    <submittedName>
        <fullName evidence="2">Uncharacterized protein</fullName>
    </submittedName>
</protein>
<dbReference type="AlphaFoldDB" id="A0AAU9NEC4"/>
<dbReference type="Proteomes" id="UP001157418">
    <property type="component" value="Unassembled WGS sequence"/>
</dbReference>
<accession>A0AAU9NEC4</accession>
<dbReference type="EMBL" id="CAKMRJ010004445">
    <property type="protein sequence ID" value="CAH1436208.1"/>
    <property type="molecule type" value="Genomic_DNA"/>
</dbReference>
<keyword evidence="1" id="KW-0175">Coiled coil</keyword>
<name>A0AAU9NEC4_9ASTR</name>
<gene>
    <name evidence="2" type="ORF">LVIROSA_LOCUS22595</name>
</gene>
<evidence type="ECO:0000256" key="1">
    <source>
        <dbReference type="SAM" id="Coils"/>
    </source>
</evidence>
<evidence type="ECO:0000313" key="3">
    <source>
        <dbReference type="Proteomes" id="UP001157418"/>
    </source>
</evidence>
<keyword evidence="3" id="KW-1185">Reference proteome</keyword>
<reference evidence="2 3" key="1">
    <citation type="submission" date="2022-01" db="EMBL/GenBank/DDBJ databases">
        <authorList>
            <person name="Xiong W."/>
            <person name="Schranz E."/>
        </authorList>
    </citation>
    <scope>NUCLEOTIDE SEQUENCE [LARGE SCALE GENOMIC DNA]</scope>
</reference>
<proteinExistence type="predicted"/>
<evidence type="ECO:0000313" key="2">
    <source>
        <dbReference type="EMBL" id="CAH1436208.1"/>
    </source>
</evidence>
<organism evidence="2 3">
    <name type="scientific">Lactuca virosa</name>
    <dbReference type="NCBI Taxonomy" id="75947"/>
    <lineage>
        <taxon>Eukaryota</taxon>
        <taxon>Viridiplantae</taxon>
        <taxon>Streptophyta</taxon>
        <taxon>Embryophyta</taxon>
        <taxon>Tracheophyta</taxon>
        <taxon>Spermatophyta</taxon>
        <taxon>Magnoliopsida</taxon>
        <taxon>eudicotyledons</taxon>
        <taxon>Gunneridae</taxon>
        <taxon>Pentapetalae</taxon>
        <taxon>asterids</taxon>
        <taxon>campanulids</taxon>
        <taxon>Asterales</taxon>
        <taxon>Asteraceae</taxon>
        <taxon>Cichorioideae</taxon>
        <taxon>Cichorieae</taxon>
        <taxon>Lactucinae</taxon>
        <taxon>Lactuca</taxon>
    </lineage>
</organism>
<feature type="coiled-coil region" evidence="1">
    <location>
        <begin position="61"/>
        <end position="95"/>
    </location>
</feature>